<dbReference type="RefSeq" id="XP_056526240.1">
    <property type="nucleotide sequence ID" value="XM_056661074.1"/>
</dbReference>
<name>A0A9W9LBC5_9EURO</name>
<dbReference type="OrthoDB" id="3267335at2759"/>
<reference evidence="2" key="2">
    <citation type="journal article" date="2023" name="IMA Fungus">
        <title>Comparative genomic study of the Penicillium genus elucidates a diverse pangenome and 15 lateral gene transfer events.</title>
        <authorList>
            <person name="Petersen C."/>
            <person name="Sorensen T."/>
            <person name="Nielsen M.R."/>
            <person name="Sondergaard T.E."/>
            <person name="Sorensen J.L."/>
            <person name="Fitzpatrick D.A."/>
            <person name="Frisvad J.C."/>
            <person name="Nielsen K.L."/>
        </authorList>
    </citation>
    <scope>NUCLEOTIDE SEQUENCE</scope>
    <source>
        <strain evidence="2">IBT 22155</strain>
    </source>
</reference>
<evidence type="ECO:0000313" key="2">
    <source>
        <dbReference type="EMBL" id="KAJ5145766.1"/>
    </source>
</evidence>
<proteinExistence type="predicted"/>
<feature type="compositionally biased region" description="Polar residues" evidence="1">
    <location>
        <begin position="195"/>
        <end position="208"/>
    </location>
</feature>
<protein>
    <submittedName>
        <fullName evidence="2">Uncharacterized protein</fullName>
    </submittedName>
</protein>
<dbReference type="EMBL" id="JAPQKL010000001">
    <property type="protein sequence ID" value="KAJ5145766.1"/>
    <property type="molecule type" value="Genomic_DNA"/>
</dbReference>
<accession>A0A9W9LBC5</accession>
<keyword evidence="3" id="KW-1185">Reference proteome</keyword>
<feature type="region of interest" description="Disordered" evidence="1">
    <location>
        <begin position="180"/>
        <end position="208"/>
    </location>
</feature>
<sequence>MTNFTIVNGQLYTPGLAIVDAPQPNTPLGGDNLQVAIDVSGNGQLPWPAITDTRSPTRFHNITLFLTSDALSHNFTISNGTKPASNTSYVGPVLDLEPSSTVKHVNWLWPDCLAGDGSGSKDSARGAYNISMHQSFRWNGSDYYTVFDWPISATNSIPEREDRIDCALLENKVLSAAEIGESSDSLPRQPWVDGGSTTVSSPSASQTGLGTRIHLGNRRVAGIAIAVTAILHLLD</sequence>
<comment type="caution">
    <text evidence="2">The sequence shown here is derived from an EMBL/GenBank/DDBJ whole genome shotgun (WGS) entry which is preliminary data.</text>
</comment>
<evidence type="ECO:0000256" key="1">
    <source>
        <dbReference type="SAM" id="MobiDB-lite"/>
    </source>
</evidence>
<dbReference type="GeneID" id="81400244"/>
<organism evidence="2 3">
    <name type="scientific">Penicillium bovifimosum</name>
    <dbReference type="NCBI Taxonomy" id="126998"/>
    <lineage>
        <taxon>Eukaryota</taxon>
        <taxon>Fungi</taxon>
        <taxon>Dikarya</taxon>
        <taxon>Ascomycota</taxon>
        <taxon>Pezizomycotina</taxon>
        <taxon>Eurotiomycetes</taxon>
        <taxon>Eurotiomycetidae</taxon>
        <taxon>Eurotiales</taxon>
        <taxon>Aspergillaceae</taxon>
        <taxon>Penicillium</taxon>
    </lineage>
</organism>
<gene>
    <name evidence="2" type="ORF">N7515_000330</name>
</gene>
<dbReference type="AlphaFoldDB" id="A0A9W9LBC5"/>
<reference evidence="2" key="1">
    <citation type="submission" date="2022-11" db="EMBL/GenBank/DDBJ databases">
        <authorList>
            <person name="Petersen C."/>
        </authorList>
    </citation>
    <scope>NUCLEOTIDE SEQUENCE</scope>
    <source>
        <strain evidence="2">IBT 22155</strain>
    </source>
</reference>
<evidence type="ECO:0000313" key="3">
    <source>
        <dbReference type="Proteomes" id="UP001149079"/>
    </source>
</evidence>
<dbReference type="Proteomes" id="UP001149079">
    <property type="component" value="Unassembled WGS sequence"/>
</dbReference>